<name>A0A532V820_UNCT6</name>
<accession>A0A532V820</accession>
<dbReference type="EMBL" id="NJBO01000005">
    <property type="protein sequence ID" value="TKJ43355.1"/>
    <property type="molecule type" value="Genomic_DNA"/>
</dbReference>
<protein>
    <submittedName>
        <fullName evidence="1">Uncharacterized protein</fullName>
    </submittedName>
</protein>
<dbReference type="Proteomes" id="UP000317778">
    <property type="component" value="Unassembled WGS sequence"/>
</dbReference>
<evidence type="ECO:0000313" key="2">
    <source>
        <dbReference type="Proteomes" id="UP000317778"/>
    </source>
</evidence>
<organism evidence="1 2">
    <name type="scientific">candidate division TA06 bacterium B3_TA06</name>
    <dbReference type="NCBI Taxonomy" id="2012487"/>
    <lineage>
        <taxon>Bacteria</taxon>
        <taxon>Bacteria division TA06</taxon>
    </lineage>
</organism>
<proteinExistence type="predicted"/>
<sequence>MLVMEFEIVKQVVESKPRTAVKPREFFIAWSGVSTLAYQGFTRPLLGIKRELEQKIPGIKPENPGSKWPKTTLGALRDDRQLSWVDLNILRDICNNLNQQIDGSKIILPIHQLEVVIFQCRSLEKRLITYPIELNSKEYDEEVNGQHKENDVDKVMDQFHETRLAGYWSDVSRPGNRESHYRMLHIESTLIYDLPPPKNQPTYIDTFIEEVEKRLPGLYCWFAPESRHMTVRALS</sequence>
<reference evidence="1 2" key="1">
    <citation type="submission" date="2017-06" db="EMBL/GenBank/DDBJ databases">
        <title>Novel microbial phyla capable of carbon fixation and sulfur reduction in deep-sea sediments.</title>
        <authorList>
            <person name="Huang J."/>
            <person name="Baker B."/>
            <person name="Wang Y."/>
        </authorList>
    </citation>
    <scope>NUCLEOTIDE SEQUENCE [LARGE SCALE GENOMIC DNA]</scope>
    <source>
        <strain evidence="1">B3_TA06</strain>
    </source>
</reference>
<dbReference type="AlphaFoldDB" id="A0A532V820"/>
<gene>
    <name evidence="1" type="ORF">CEE36_04805</name>
</gene>
<evidence type="ECO:0000313" key="1">
    <source>
        <dbReference type="EMBL" id="TKJ43355.1"/>
    </source>
</evidence>
<comment type="caution">
    <text evidence="1">The sequence shown here is derived from an EMBL/GenBank/DDBJ whole genome shotgun (WGS) entry which is preliminary data.</text>
</comment>